<proteinExistence type="predicted"/>
<gene>
    <name evidence="3" type="ORF">IGS68_18585</name>
</gene>
<sequence>MTQRCAQSPSRPAGRSVTRSPSRLLAAGMVTLSLAGCGSGSWFGDSEPPPLPGERISVLRLERQLEPDPRLADLRVELPAPTANADWPQAGGNPDHAMGHLALAAQPRQAWTADIGSGSSSDTRLLAQPVVAGGRVYTLNTDYELTAFDTATGRQVWQVSVERENESGGALGGGAAFAENRLFVTTGFGELLSVDPATGAIGWRTRVSGPVRSAPSIANGRVFVITVDNQLIAYSANDGATLWTHTGILETAGLLGAASPAVDGTIVAAPYSSGELFALRAENGRVAWSDNLAAVRRVGALSNLADIRGMPVIDRGLVVAVSHSGRMVGIDERTGGRAWEQEIGGVDTPWVAGDFIFVLTNDNEVIALTRQSGRVRWVAPLARYEDPRDRSGPIIWTGPVLAGGRLWLANSIGELVALSPEDGREQQRFDLPDGAFISPVVAGGTLYVLTNDGTLVAYR</sequence>
<dbReference type="SMART" id="SM00564">
    <property type="entry name" value="PQQ"/>
    <property type="match status" value="7"/>
</dbReference>
<dbReference type="InterPro" id="IPR011047">
    <property type="entry name" value="Quinoprotein_ADH-like_sf"/>
</dbReference>
<dbReference type="Pfam" id="PF13360">
    <property type="entry name" value="PQQ_2"/>
    <property type="match status" value="2"/>
</dbReference>
<accession>A0ABX7B175</accession>
<evidence type="ECO:0000313" key="4">
    <source>
        <dbReference type="Proteomes" id="UP000595197"/>
    </source>
</evidence>
<dbReference type="InterPro" id="IPR018391">
    <property type="entry name" value="PQQ_b-propeller_rpt"/>
</dbReference>
<feature type="compositionally biased region" description="Polar residues" evidence="1">
    <location>
        <begin position="1"/>
        <end position="10"/>
    </location>
</feature>
<dbReference type="InterPro" id="IPR015943">
    <property type="entry name" value="WD40/YVTN_repeat-like_dom_sf"/>
</dbReference>
<dbReference type="PANTHER" id="PTHR34512">
    <property type="entry name" value="CELL SURFACE PROTEIN"/>
    <property type="match status" value="1"/>
</dbReference>
<dbReference type="Proteomes" id="UP000595197">
    <property type="component" value="Chromosome"/>
</dbReference>
<dbReference type="SUPFAM" id="SSF50998">
    <property type="entry name" value="Quinoprotein alcohol dehydrogenase-like"/>
    <property type="match status" value="1"/>
</dbReference>
<organism evidence="3 4">
    <name type="scientific">Skermanella cutis</name>
    <dbReference type="NCBI Taxonomy" id="2775420"/>
    <lineage>
        <taxon>Bacteria</taxon>
        <taxon>Pseudomonadati</taxon>
        <taxon>Pseudomonadota</taxon>
        <taxon>Alphaproteobacteria</taxon>
        <taxon>Rhodospirillales</taxon>
        <taxon>Azospirillaceae</taxon>
        <taxon>Skermanella</taxon>
    </lineage>
</organism>
<dbReference type="EMBL" id="CP067420">
    <property type="protein sequence ID" value="QQP88060.1"/>
    <property type="molecule type" value="Genomic_DNA"/>
</dbReference>
<evidence type="ECO:0000259" key="2">
    <source>
        <dbReference type="Pfam" id="PF13360"/>
    </source>
</evidence>
<evidence type="ECO:0000313" key="3">
    <source>
        <dbReference type="EMBL" id="QQP88060.1"/>
    </source>
</evidence>
<protein>
    <submittedName>
        <fullName evidence="3">PQQ-binding-like beta-propeller repeat protein</fullName>
    </submittedName>
</protein>
<dbReference type="PANTHER" id="PTHR34512:SF30">
    <property type="entry name" value="OUTER MEMBRANE PROTEIN ASSEMBLY FACTOR BAMB"/>
    <property type="match status" value="1"/>
</dbReference>
<evidence type="ECO:0000256" key="1">
    <source>
        <dbReference type="SAM" id="MobiDB-lite"/>
    </source>
</evidence>
<reference evidence="3" key="1">
    <citation type="submission" date="2021-02" db="EMBL/GenBank/DDBJ databases">
        <title>Skermanella TT6 skin isolate.</title>
        <authorList>
            <person name="Lee K."/>
            <person name="Ganzorig M."/>
        </authorList>
    </citation>
    <scope>NUCLEOTIDE SEQUENCE</scope>
    <source>
        <strain evidence="3">TT6</strain>
    </source>
</reference>
<feature type="domain" description="Pyrrolo-quinoline quinone repeat" evidence="2">
    <location>
        <begin position="398"/>
        <end position="458"/>
    </location>
</feature>
<dbReference type="RefSeq" id="WP_201072468.1">
    <property type="nucleotide sequence ID" value="NZ_CP067420.1"/>
</dbReference>
<name>A0ABX7B175_9PROT</name>
<keyword evidence="4" id="KW-1185">Reference proteome</keyword>
<dbReference type="Gene3D" id="2.130.10.10">
    <property type="entry name" value="YVTN repeat-like/Quinoprotein amine dehydrogenase"/>
    <property type="match status" value="1"/>
</dbReference>
<feature type="domain" description="Pyrrolo-quinoline quinone repeat" evidence="2">
    <location>
        <begin position="152"/>
        <end position="377"/>
    </location>
</feature>
<feature type="region of interest" description="Disordered" evidence="1">
    <location>
        <begin position="1"/>
        <end position="21"/>
    </location>
</feature>
<dbReference type="InterPro" id="IPR002372">
    <property type="entry name" value="PQQ_rpt_dom"/>
</dbReference>